<dbReference type="Proteomes" id="UP001237642">
    <property type="component" value="Unassembled WGS sequence"/>
</dbReference>
<evidence type="ECO:0000256" key="2">
    <source>
        <dbReference type="ARBA" id="ARBA00022737"/>
    </source>
</evidence>
<feature type="domain" description="Myb-like" evidence="5">
    <location>
        <begin position="62"/>
        <end position="112"/>
    </location>
</feature>
<protein>
    <submittedName>
        <fullName evidence="7">Uncharacterized protein</fullName>
    </submittedName>
</protein>
<evidence type="ECO:0000256" key="1">
    <source>
        <dbReference type="ARBA" id="ARBA00004123"/>
    </source>
</evidence>
<dbReference type="SUPFAM" id="SSF46689">
    <property type="entry name" value="Homeodomain-like"/>
    <property type="match status" value="1"/>
</dbReference>
<dbReference type="CDD" id="cd00167">
    <property type="entry name" value="SANT"/>
    <property type="match status" value="2"/>
</dbReference>
<dbReference type="Gene3D" id="1.10.10.60">
    <property type="entry name" value="Homeodomain-like"/>
    <property type="match status" value="2"/>
</dbReference>
<dbReference type="GO" id="GO:0003677">
    <property type="term" value="F:DNA binding"/>
    <property type="evidence" value="ECO:0007669"/>
    <property type="project" value="UniProtKB-KW"/>
</dbReference>
<proteinExistence type="predicted"/>
<dbReference type="GO" id="GO:0005634">
    <property type="term" value="C:nucleus"/>
    <property type="evidence" value="ECO:0007669"/>
    <property type="project" value="UniProtKB-SubCell"/>
</dbReference>
<keyword evidence="2" id="KW-0677">Repeat</keyword>
<dbReference type="PROSITE" id="PS51294">
    <property type="entry name" value="HTH_MYB"/>
    <property type="match status" value="2"/>
</dbReference>
<accession>A0AAD8J5G6</accession>
<evidence type="ECO:0000313" key="7">
    <source>
        <dbReference type="EMBL" id="KAK1396282.1"/>
    </source>
</evidence>
<evidence type="ECO:0000256" key="4">
    <source>
        <dbReference type="ARBA" id="ARBA00023242"/>
    </source>
</evidence>
<feature type="domain" description="HTH myb-type" evidence="6">
    <location>
        <begin position="62"/>
        <end position="116"/>
    </location>
</feature>
<comment type="caution">
    <text evidence="7">The sequence shown here is derived from an EMBL/GenBank/DDBJ whole genome shotgun (WGS) entry which is preliminary data.</text>
</comment>
<dbReference type="PROSITE" id="PS50090">
    <property type="entry name" value="MYB_LIKE"/>
    <property type="match status" value="2"/>
</dbReference>
<evidence type="ECO:0000259" key="5">
    <source>
        <dbReference type="PROSITE" id="PS50090"/>
    </source>
</evidence>
<feature type="domain" description="HTH myb-type" evidence="6">
    <location>
        <begin position="13"/>
        <end position="61"/>
    </location>
</feature>
<reference evidence="7" key="2">
    <citation type="submission" date="2023-05" db="EMBL/GenBank/DDBJ databases">
        <authorList>
            <person name="Schelkunov M.I."/>
        </authorList>
    </citation>
    <scope>NUCLEOTIDE SEQUENCE</scope>
    <source>
        <strain evidence="7">Hsosn_3</strain>
        <tissue evidence="7">Leaf</tissue>
    </source>
</reference>
<dbReference type="GO" id="GO:0009733">
    <property type="term" value="P:response to auxin"/>
    <property type="evidence" value="ECO:0007669"/>
    <property type="project" value="TreeGrafter"/>
</dbReference>
<dbReference type="PANTHER" id="PTHR10641">
    <property type="entry name" value="MYB FAMILY TRANSCRIPTION FACTOR"/>
    <property type="match status" value="1"/>
</dbReference>
<keyword evidence="4" id="KW-0539">Nucleus</keyword>
<dbReference type="SMART" id="SM00717">
    <property type="entry name" value="SANT"/>
    <property type="match status" value="2"/>
</dbReference>
<reference evidence="7" key="1">
    <citation type="submission" date="2023-02" db="EMBL/GenBank/DDBJ databases">
        <title>Genome of toxic invasive species Heracleum sosnowskyi carries increased number of genes despite the absence of recent whole-genome duplications.</title>
        <authorList>
            <person name="Schelkunov M."/>
            <person name="Shtratnikova V."/>
            <person name="Makarenko M."/>
            <person name="Klepikova A."/>
            <person name="Omelchenko D."/>
            <person name="Novikova G."/>
            <person name="Obukhova E."/>
            <person name="Bogdanov V."/>
            <person name="Penin A."/>
            <person name="Logacheva M."/>
        </authorList>
    </citation>
    <scope>NUCLEOTIDE SEQUENCE</scope>
    <source>
        <strain evidence="7">Hsosn_3</strain>
        <tissue evidence="7">Leaf</tissue>
    </source>
</reference>
<dbReference type="EMBL" id="JAUIZM010000002">
    <property type="protein sequence ID" value="KAK1396282.1"/>
    <property type="molecule type" value="Genomic_DNA"/>
</dbReference>
<dbReference type="PANTHER" id="PTHR10641:SF1063">
    <property type="entry name" value="TRANSCRIPTION FACTOR MYB30"/>
    <property type="match status" value="1"/>
</dbReference>
<dbReference type="InterPro" id="IPR009057">
    <property type="entry name" value="Homeodomain-like_sf"/>
</dbReference>
<evidence type="ECO:0000256" key="3">
    <source>
        <dbReference type="ARBA" id="ARBA00023125"/>
    </source>
</evidence>
<dbReference type="FunFam" id="1.10.10.60:FF:000001">
    <property type="entry name" value="MYB-related transcription factor"/>
    <property type="match status" value="1"/>
</dbReference>
<name>A0AAD8J5G6_9APIA</name>
<evidence type="ECO:0000259" key="6">
    <source>
        <dbReference type="PROSITE" id="PS51294"/>
    </source>
</evidence>
<gene>
    <name evidence="7" type="ORF">POM88_006145</name>
</gene>
<dbReference type="InterPro" id="IPR017930">
    <property type="entry name" value="Myb_dom"/>
</dbReference>
<sequence>MGRPPGLMGGVNKKGSWSPEEDILLLTYIQEHGPRDWKSIPENTGLQRCKRSCRLRWKNYLRPDIKRGDFTAEEDKRIINLQALLGNKWAAIAYYLPGRTDNDIKNHWNSQLKKKLTGVVHEGYIDDGQGSSTSTNQFNQDTDSSKSIWVSRLQNNVHTAKKALFDAISISPTLSIHDHGAVSPPTSLILSSSSLMDIPPMQTSDLISFNSSHETNMNINEQDLLNTANDYHLGIHELSQVDQGFNYSTTSHPSSVENVTQWLQKWTREYPNKGSVTENIIDSMKINSPIVNDQGMMNVEDGDNAMIPLFSSMENSMLHYEASYISSISDVDVTSHSTNIQERQHEKNSDLQMLNMSASYDQDVSWSF</sequence>
<dbReference type="InterPro" id="IPR001005">
    <property type="entry name" value="SANT/Myb"/>
</dbReference>
<evidence type="ECO:0000313" key="8">
    <source>
        <dbReference type="Proteomes" id="UP001237642"/>
    </source>
</evidence>
<keyword evidence="3" id="KW-0238">DNA-binding</keyword>
<dbReference type="InterPro" id="IPR015495">
    <property type="entry name" value="Myb_TF_plants"/>
</dbReference>
<organism evidence="7 8">
    <name type="scientific">Heracleum sosnowskyi</name>
    <dbReference type="NCBI Taxonomy" id="360622"/>
    <lineage>
        <taxon>Eukaryota</taxon>
        <taxon>Viridiplantae</taxon>
        <taxon>Streptophyta</taxon>
        <taxon>Embryophyta</taxon>
        <taxon>Tracheophyta</taxon>
        <taxon>Spermatophyta</taxon>
        <taxon>Magnoliopsida</taxon>
        <taxon>eudicotyledons</taxon>
        <taxon>Gunneridae</taxon>
        <taxon>Pentapetalae</taxon>
        <taxon>asterids</taxon>
        <taxon>campanulids</taxon>
        <taxon>Apiales</taxon>
        <taxon>Apiaceae</taxon>
        <taxon>Apioideae</taxon>
        <taxon>apioid superclade</taxon>
        <taxon>Tordylieae</taxon>
        <taxon>Tordyliinae</taxon>
        <taxon>Heracleum</taxon>
    </lineage>
</organism>
<keyword evidence="8" id="KW-1185">Reference proteome</keyword>
<comment type="subcellular location">
    <subcellularLocation>
        <location evidence="1">Nucleus</location>
    </subcellularLocation>
</comment>
<dbReference type="Pfam" id="PF00249">
    <property type="entry name" value="Myb_DNA-binding"/>
    <property type="match status" value="2"/>
</dbReference>
<dbReference type="AlphaFoldDB" id="A0AAD8J5G6"/>
<feature type="domain" description="Myb-like" evidence="5">
    <location>
        <begin position="13"/>
        <end position="61"/>
    </location>
</feature>